<evidence type="ECO:0000259" key="2">
    <source>
        <dbReference type="Pfam" id="PF24803"/>
    </source>
</evidence>
<evidence type="ECO:0000256" key="1">
    <source>
        <dbReference type="SAM" id="Phobius"/>
    </source>
</evidence>
<dbReference type="OrthoDB" id="2937326at2759"/>
<gene>
    <name evidence="3" type="ORF">B0I35DRAFT_484096</name>
</gene>
<dbReference type="EMBL" id="JAGPNK010000020">
    <property type="protein sequence ID" value="KAH7304900.1"/>
    <property type="molecule type" value="Genomic_DNA"/>
</dbReference>
<dbReference type="PANTHER" id="PTHR37019">
    <property type="entry name" value="CHROMOSOME 1, WHOLE GENOME SHOTGUN SEQUENCE"/>
    <property type="match status" value="1"/>
</dbReference>
<dbReference type="Proteomes" id="UP000813444">
    <property type="component" value="Unassembled WGS sequence"/>
</dbReference>
<dbReference type="AlphaFoldDB" id="A0A8K0SG00"/>
<feature type="transmembrane region" description="Helical" evidence="1">
    <location>
        <begin position="54"/>
        <end position="75"/>
    </location>
</feature>
<sequence length="157" mass="16808">MAASLPIVPRLVFTIIEPLSLVAGFLGAVLDPVWFAEQQLPHDAPLTTSRNTAVTLALLLGNLYLLLAFIGLAVLTTTSEPVVVRAYLVALWLGDIGHVAFSMYSLGWEQAMDPAGWNSMAWGNIGFTVFLFTVRSLYFLGSFGPGAPAASAKPKRA</sequence>
<dbReference type="InterPro" id="IPR056121">
    <property type="entry name" value="DUF7704"/>
</dbReference>
<accession>A0A8K0SG00</accession>
<keyword evidence="1" id="KW-0472">Membrane</keyword>
<keyword evidence="4" id="KW-1185">Reference proteome</keyword>
<keyword evidence="1" id="KW-0812">Transmembrane</keyword>
<feature type="domain" description="DUF7704" evidence="2">
    <location>
        <begin position="3"/>
        <end position="145"/>
    </location>
</feature>
<protein>
    <recommendedName>
        <fullName evidence="2">DUF7704 domain-containing protein</fullName>
    </recommendedName>
</protein>
<reference evidence="3" key="1">
    <citation type="journal article" date="2021" name="Nat. Commun.">
        <title>Genetic determinants of endophytism in the Arabidopsis root mycobiome.</title>
        <authorList>
            <person name="Mesny F."/>
            <person name="Miyauchi S."/>
            <person name="Thiergart T."/>
            <person name="Pickel B."/>
            <person name="Atanasova L."/>
            <person name="Karlsson M."/>
            <person name="Huettel B."/>
            <person name="Barry K.W."/>
            <person name="Haridas S."/>
            <person name="Chen C."/>
            <person name="Bauer D."/>
            <person name="Andreopoulos W."/>
            <person name="Pangilinan J."/>
            <person name="LaButti K."/>
            <person name="Riley R."/>
            <person name="Lipzen A."/>
            <person name="Clum A."/>
            <person name="Drula E."/>
            <person name="Henrissat B."/>
            <person name="Kohler A."/>
            <person name="Grigoriev I.V."/>
            <person name="Martin F.M."/>
            <person name="Hacquard S."/>
        </authorList>
    </citation>
    <scope>NUCLEOTIDE SEQUENCE</scope>
    <source>
        <strain evidence="3">MPI-CAGE-CH-0235</strain>
    </source>
</reference>
<name>A0A8K0SG00_9HYPO</name>
<feature type="transmembrane region" description="Helical" evidence="1">
    <location>
        <begin position="121"/>
        <end position="140"/>
    </location>
</feature>
<comment type="caution">
    <text evidence="3">The sequence shown here is derived from an EMBL/GenBank/DDBJ whole genome shotgun (WGS) entry which is preliminary data.</text>
</comment>
<dbReference type="PANTHER" id="PTHR37019:SF2">
    <property type="entry name" value="EXPERA DOMAIN-CONTAINING PROTEIN"/>
    <property type="match status" value="1"/>
</dbReference>
<evidence type="ECO:0000313" key="4">
    <source>
        <dbReference type="Proteomes" id="UP000813444"/>
    </source>
</evidence>
<dbReference type="Pfam" id="PF24803">
    <property type="entry name" value="DUF7704"/>
    <property type="match status" value="1"/>
</dbReference>
<keyword evidence="1" id="KW-1133">Transmembrane helix</keyword>
<organism evidence="3 4">
    <name type="scientific">Stachybotrys elegans</name>
    <dbReference type="NCBI Taxonomy" id="80388"/>
    <lineage>
        <taxon>Eukaryota</taxon>
        <taxon>Fungi</taxon>
        <taxon>Dikarya</taxon>
        <taxon>Ascomycota</taxon>
        <taxon>Pezizomycotina</taxon>
        <taxon>Sordariomycetes</taxon>
        <taxon>Hypocreomycetidae</taxon>
        <taxon>Hypocreales</taxon>
        <taxon>Stachybotryaceae</taxon>
        <taxon>Stachybotrys</taxon>
    </lineage>
</organism>
<feature type="transmembrane region" description="Helical" evidence="1">
    <location>
        <begin position="82"/>
        <end position="101"/>
    </location>
</feature>
<evidence type="ECO:0000313" key="3">
    <source>
        <dbReference type="EMBL" id="KAH7304900.1"/>
    </source>
</evidence>
<proteinExistence type="predicted"/>
<feature type="transmembrane region" description="Helical" evidence="1">
    <location>
        <begin position="12"/>
        <end position="34"/>
    </location>
</feature>